<dbReference type="InterPro" id="IPR036298">
    <property type="entry name" value="Chalcone_isomerase_sf"/>
</dbReference>
<dbReference type="OrthoDB" id="270742at2"/>
<dbReference type="Pfam" id="PF16036">
    <property type="entry name" value="Chalcone_3"/>
    <property type="match status" value="1"/>
</dbReference>
<dbReference type="InterPro" id="IPR016087">
    <property type="entry name" value="Chalcone_isomerase"/>
</dbReference>
<accession>A0A1E2VD49</accession>
<reference evidence="2 3" key="1">
    <citation type="submission" date="2016-08" db="EMBL/GenBank/DDBJ databases">
        <authorList>
            <person name="Seilhamer J.J."/>
        </authorList>
    </citation>
    <scope>NUCLEOTIDE SEQUENCE [LARGE SCALE GENOMIC DNA]</scope>
    <source>
        <strain evidence="2 3">PH27A</strain>
    </source>
</reference>
<feature type="domain" description="Chalcone isomerase" evidence="1">
    <location>
        <begin position="39"/>
        <end position="199"/>
    </location>
</feature>
<name>A0A1E2VD49_9GAMM</name>
<dbReference type="Proteomes" id="UP000094291">
    <property type="component" value="Unassembled WGS sequence"/>
</dbReference>
<sequence length="202" mass="22669">MQVSRLHRHVWVALCWVALCLIGLLTPLSGQASQTQTDVEVEGVHFPQHLDTEPRLSLVGAGLLRYRWVIKAYVAAFYQSDPNAAPDDPTIARRLTIEYFHDIAAEDFAEATLKGVEQNLSAQAFAQLKNRVAQFNRLYQDVKPGDRYTLDYIPSQGITLRLNNHALGQLMDQKLAMALFAIWLGPDPVDEDLKAELLGKDN</sequence>
<dbReference type="RefSeq" id="WP_068999903.1">
    <property type="nucleotide sequence ID" value="NZ_MDTQ01000001.1"/>
</dbReference>
<organism evidence="2 3">
    <name type="scientific">Terasakiispira papahanaumokuakeensis</name>
    <dbReference type="NCBI Taxonomy" id="197479"/>
    <lineage>
        <taxon>Bacteria</taxon>
        <taxon>Pseudomonadati</taxon>
        <taxon>Pseudomonadota</taxon>
        <taxon>Gammaproteobacteria</taxon>
        <taxon>Oceanospirillales</taxon>
        <taxon>Terasakiispira</taxon>
    </lineage>
</organism>
<protein>
    <recommendedName>
        <fullName evidence="1">Chalcone isomerase domain-containing protein</fullName>
    </recommendedName>
</protein>
<comment type="caution">
    <text evidence="2">The sequence shown here is derived from an EMBL/GenBank/DDBJ whole genome shotgun (WGS) entry which is preliminary data.</text>
</comment>
<evidence type="ECO:0000259" key="1">
    <source>
        <dbReference type="Pfam" id="PF16036"/>
    </source>
</evidence>
<dbReference type="EMBL" id="MDTQ01000001">
    <property type="protein sequence ID" value="ODC04919.1"/>
    <property type="molecule type" value="Genomic_DNA"/>
</dbReference>
<gene>
    <name evidence="2" type="ORF">BFW38_16655</name>
</gene>
<dbReference type="STRING" id="197479.BFW38_16655"/>
<dbReference type="InterPro" id="IPR016088">
    <property type="entry name" value="Chalcone_isomerase_3-sand"/>
</dbReference>
<proteinExistence type="predicted"/>
<dbReference type="Gene3D" id="3.50.70.10">
    <property type="match status" value="1"/>
</dbReference>
<evidence type="ECO:0000313" key="3">
    <source>
        <dbReference type="Proteomes" id="UP000094291"/>
    </source>
</evidence>
<dbReference type="SUPFAM" id="SSF54626">
    <property type="entry name" value="Chalcone isomerase"/>
    <property type="match status" value="1"/>
</dbReference>
<dbReference type="GO" id="GO:0016872">
    <property type="term" value="F:intramolecular lyase activity"/>
    <property type="evidence" value="ECO:0007669"/>
    <property type="project" value="InterPro"/>
</dbReference>
<keyword evidence="3" id="KW-1185">Reference proteome</keyword>
<evidence type="ECO:0000313" key="2">
    <source>
        <dbReference type="EMBL" id="ODC04919.1"/>
    </source>
</evidence>
<dbReference type="AlphaFoldDB" id="A0A1E2VD49"/>